<protein>
    <submittedName>
        <fullName evidence="3">3-oxoadipate enol-lactonase</fullName>
    </submittedName>
</protein>
<dbReference type="SUPFAM" id="SSF53474">
    <property type="entry name" value="alpha/beta-Hydrolases"/>
    <property type="match status" value="1"/>
</dbReference>
<dbReference type="Gene3D" id="3.40.50.1820">
    <property type="entry name" value="alpha/beta hydrolase"/>
    <property type="match status" value="1"/>
</dbReference>
<sequence>MTPARRLLHHRLDGPDGAPPLILGPSLGTSLALWEPQLTALARHYRVLRYDLPGHGASPAATLPDPRPGRTTVDDLARLALDLADHHGWQTFHYAGVSLGGAIGAHLAVRHPRRLASLALVCSSARFGEPTAWHERAALVRERGTRPLLDTAPPRWFAAPATAITLAGKALLADLAGTDPAAYAACCDALATYDLRAALPRIRTRTLVVAGRQDPATPPAHARELADAIPHAGLTEIAGAAHLAGIDAPAPVTTALLAHLDAGRADRYDAGTTVRREVLGDAHVDRANARTSPLTAAFQDLITRYAWGEIWTRPGLDRRTRSCITLTALVAHGHHDELALHIRAALTNGLTPEEIGEVLLQSAVYCGVPAANTAFAIAQRFLGDEVGRSSER</sequence>
<keyword evidence="4" id="KW-1185">Reference proteome</keyword>
<reference evidence="4" key="1">
    <citation type="journal article" date="2019" name="Int. J. Syst. Evol. Microbiol.">
        <title>The Global Catalogue of Microorganisms (GCM) 10K type strain sequencing project: providing services to taxonomists for standard genome sequencing and annotation.</title>
        <authorList>
            <consortium name="The Broad Institute Genomics Platform"/>
            <consortium name="The Broad Institute Genome Sequencing Center for Infectious Disease"/>
            <person name="Wu L."/>
            <person name="Ma J."/>
        </authorList>
    </citation>
    <scope>NUCLEOTIDE SEQUENCE [LARGE SCALE GENOMIC DNA]</scope>
    <source>
        <strain evidence="4">CGMCC 4.7275</strain>
    </source>
</reference>
<dbReference type="NCBIfam" id="TIGR02425">
    <property type="entry name" value="decarb_PcaC"/>
    <property type="match status" value="1"/>
</dbReference>
<organism evidence="3 4">
    <name type="scientific">Streptomyces camponoticapitis</name>
    <dbReference type="NCBI Taxonomy" id="1616125"/>
    <lineage>
        <taxon>Bacteria</taxon>
        <taxon>Bacillati</taxon>
        <taxon>Actinomycetota</taxon>
        <taxon>Actinomycetes</taxon>
        <taxon>Kitasatosporales</taxon>
        <taxon>Streptomycetaceae</taxon>
        <taxon>Streptomyces</taxon>
    </lineage>
</organism>
<dbReference type="Pfam" id="PF02627">
    <property type="entry name" value="CMD"/>
    <property type="match status" value="1"/>
</dbReference>
<feature type="domain" description="AB hydrolase-1" evidence="1">
    <location>
        <begin position="19"/>
        <end position="132"/>
    </location>
</feature>
<evidence type="ECO:0000313" key="4">
    <source>
        <dbReference type="Proteomes" id="UP000660265"/>
    </source>
</evidence>
<dbReference type="InterPro" id="IPR052512">
    <property type="entry name" value="4CMD/NDH-1_regulator"/>
</dbReference>
<dbReference type="Pfam" id="PF00561">
    <property type="entry name" value="Abhydrolase_1"/>
    <property type="match status" value="2"/>
</dbReference>
<dbReference type="InterPro" id="IPR012788">
    <property type="entry name" value="Decarb_PcaC"/>
</dbReference>
<dbReference type="PRINTS" id="PR00111">
    <property type="entry name" value="ABHYDROLASE"/>
</dbReference>
<accession>A0ABQ2DYZ8</accession>
<dbReference type="PANTHER" id="PTHR33570:SF2">
    <property type="entry name" value="CARBOXYMUCONOLACTONE DECARBOXYLASE-LIKE DOMAIN-CONTAINING PROTEIN"/>
    <property type="match status" value="1"/>
</dbReference>
<dbReference type="Proteomes" id="UP000660265">
    <property type="component" value="Unassembled WGS sequence"/>
</dbReference>
<feature type="domain" description="AB hydrolase-1" evidence="1">
    <location>
        <begin position="182"/>
        <end position="249"/>
    </location>
</feature>
<dbReference type="Gene3D" id="1.20.1290.10">
    <property type="entry name" value="AhpD-like"/>
    <property type="match status" value="1"/>
</dbReference>
<proteinExistence type="predicted"/>
<dbReference type="EMBL" id="BMMV01000002">
    <property type="protein sequence ID" value="GGJ79741.1"/>
    <property type="molecule type" value="Genomic_DNA"/>
</dbReference>
<dbReference type="InterPro" id="IPR029032">
    <property type="entry name" value="AhpD-like"/>
</dbReference>
<evidence type="ECO:0000259" key="2">
    <source>
        <dbReference type="Pfam" id="PF02627"/>
    </source>
</evidence>
<evidence type="ECO:0000259" key="1">
    <source>
        <dbReference type="Pfam" id="PF00561"/>
    </source>
</evidence>
<feature type="domain" description="Carboxymuconolactone decarboxylase-like" evidence="2">
    <location>
        <begin position="297"/>
        <end position="379"/>
    </location>
</feature>
<comment type="caution">
    <text evidence="3">The sequence shown here is derived from an EMBL/GenBank/DDBJ whole genome shotgun (WGS) entry which is preliminary data.</text>
</comment>
<dbReference type="InterPro" id="IPR000073">
    <property type="entry name" value="AB_hydrolase_1"/>
</dbReference>
<dbReference type="PANTHER" id="PTHR33570">
    <property type="entry name" value="4-CARBOXYMUCONOLACTONE DECARBOXYLASE FAMILY PROTEIN"/>
    <property type="match status" value="1"/>
</dbReference>
<dbReference type="InterPro" id="IPR003779">
    <property type="entry name" value="CMD-like"/>
</dbReference>
<dbReference type="RefSeq" id="WP_189105945.1">
    <property type="nucleotide sequence ID" value="NZ_BMMV01000002.1"/>
</dbReference>
<name>A0ABQ2DYZ8_9ACTN</name>
<dbReference type="SUPFAM" id="SSF69118">
    <property type="entry name" value="AhpD-like"/>
    <property type="match status" value="1"/>
</dbReference>
<evidence type="ECO:0000313" key="3">
    <source>
        <dbReference type="EMBL" id="GGJ79741.1"/>
    </source>
</evidence>
<dbReference type="InterPro" id="IPR029058">
    <property type="entry name" value="AB_hydrolase_fold"/>
</dbReference>
<gene>
    <name evidence="3" type="ORF">GCM10011583_09180</name>
</gene>